<name>T2GDP5_MEGG1</name>
<evidence type="ECO:0000313" key="12">
    <source>
        <dbReference type="Proteomes" id="UP000016587"/>
    </source>
</evidence>
<gene>
    <name evidence="11" type="ORF">DGI_2503</name>
</gene>
<dbReference type="Gene3D" id="1.10.238.260">
    <property type="match status" value="1"/>
</dbReference>
<dbReference type="GO" id="GO:0009098">
    <property type="term" value="P:L-leucine biosynthetic process"/>
    <property type="evidence" value="ECO:0007669"/>
    <property type="project" value="InterPro"/>
</dbReference>
<dbReference type="NCBIfam" id="TIGR00977">
    <property type="entry name" value="citramal_synth"/>
    <property type="match status" value="1"/>
</dbReference>
<evidence type="ECO:0000256" key="2">
    <source>
        <dbReference type="ARBA" id="ARBA00006154"/>
    </source>
</evidence>
<dbReference type="Gene3D" id="3.30.160.270">
    <property type="match status" value="1"/>
</dbReference>
<organism evidence="11 12">
    <name type="scientific">Megalodesulfovibrio gigas (strain ATCC 19364 / DSM 1382 / NCIMB 9332 / VKM B-1759)</name>
    <name type="common">Desulfovibrio gigas</name>
    <dbReference type="NCBI Taxonomy" id="1121448"/>
    <lineage>
        <taxon>Bacteria</taxon>
        <taxon>Pseudomonadati</taxon>
        <taxon>Thermodesulfobacteriota</taxon>
        <taxon>Desulfovibrionia</taxon>
        <taxon>Desulfovibrionales</taxon>
        <taxon>Desulfovibrionaceae</taxon>
        <taxon>Megalodesulfovibrio</taxon>
    </lineage>
</organism>
<reference evidence="11 12" key="1">
    <citation type="journal article" date="2013" name="J. Bacteriol.">
        <title>Roles of HynAB and Ech, the only two hydrogenases found in the model sulfate reducer Desulfovibrio gigas.</title>
        <authorList>
            <person name="Morais-Silva F.O."/>
            <person name="Santos C.I."/>
            <person name="Rodrigues R."/>
            <person name="Pereira I.A."/>
            <person name="Rodrigues-Pousada C."/>
        </authorList>
    </citation>
    <scope>NUCLEOTIDE SEQUENCE [LARGE SCALE GENOMIC DNA]</scope>
    <source>
        <strain evidence="12">ATCC 19364 / DSM 1382 / NCIMB 9332 / VKM B-1759</strain>
    </source>
</reference>
<evidence type="ECO:0000256" key="6">
    <source>
        <dbReference type="ARBA" id="ARBA00023304"/>
    </source>
</evidence>
<dbReference type="PATRIC" id="fig|1121448.10.peg.2455"/>
<dbReference type="InterPro" id="IPR005675">
    <property type="entry name" value="Citramal_synthase"/>
</dbReference>
<dbReference type="GO" id="GO:0009097">
    <property type="term" value="P:isoleucine biosynthetic process"/>
    <property type="evidence" value="ECO:0007669"/>
    <property type="project" value="UniProtKB-UniRule"/>
</dbReference>
<comment type="similarity">
    <text evidence="2 9">Belongs to the alpha-IPM synthase/homocitrate synthase family.</text>
</comment>
<evidence type="ECO:0000259" key="10">
    <source>
        <dbReference type="PROSITE" id="PS50991"/>
    </source>
</evidence>
<comment type="catalytic activity">
    <reaction evidence="7">
        <text>pyruvate + acetyl-CoA + H2O = (3R)-citramalate + CoA + H(+)</text>
        <dbReference type="Rhea" id="RHEA:19045"/>
        <dbReference type="ChEBI" id="CHEBI:15361"/>
        <dbReference type="ChEBI" id="CHEBI:15377"/>
        <dbReference type="ChEBI" id="CHEBI:15378"/>
        <dbReference type="ChEBI" id="CHEBI:30934"/>
        <dbReference type="ChEBI" id="CHEBI:57287"/>
        <dbReference type="ChEBI" id="CHEBI:57288"/>
        <dbReference type="EC" id="2.3.3.21"/>
    </reaction>
</comment>
<evidence type="ECO:0000256" key="8">
    <source>
        <dbReference type="NCBIfam" id="TIGR00977"/>
    </source>
</evidence>
<dbReference type="GO" id="GO:0043714">
    <property type="term" value="F:(R)-citramalate synthase activity"/>
    <property type="evidence" value="ECO:0007669"/>
    <property type="project" value="UniProtKB-UniRule"/>
</dbReference>
<dbReference type="SUPFAM" id="SSF51569">
    <property type="entry name" value="Aldolase"/>
    <property type="match status" value="1"/>
</dbReference>
<dbReference type="KEGG" id="dgg:DGI_2503"/>
<dbReference type="AlphaFoldDB" id="T2GDP5"/>
<dbReference type="InterPro" id="IPR000891">
    <property type="entry name" value="PYR_CT"/>
</dbReference>
<dbReference type="InterPro" id="IPR013709">
    <property type="entry name" value="2-isopropylmalate_synth_dimer"/>
</dbReference>
<reference evidence="12" key="2">
    <citation type="submission" date="2013-07" db="EMBL/GenBank/DDBJ databases">
        <authorList>
            <person name="Morais-Silva F.O."/>
            <person name="Rezende A.M."/>
            <person name="Pimentel C."/>
            <person name="Resende D.M."/>
            <person name="Santos C.I."/>
            <person name="Clemente C."/>
            <person name="de Oliveira L.M."/>
            <person name="da Silva S.M."/>
            <person name="Costa D.A."/>
            <person name="Varela-Raposo A."/>
            <person name="Horacio E.C.A."/>
            <person name="Matos M."/>
            <person name="Flores O."/>
            <person name="Ruiz J.C."/>
            <person name="Rodrigues-Pousada C."/>
        </authorList>
    </citation>
    <scope>NUCLEOTIDE SEQUENCE [LARGE SCALE GENOMIC DNA]</scope>
    <source>
        <strain evidence="12">ATCC 19364 / DSM 1382 / NCIMB 9332 / VKM B-1759</strain>
    </source>
</reference>
<dbReference type="PANTHER" id="PTHR43538:SF1">
    <property type="entry name" value="(R)-CITRAMALATE SYNTHASE"/>
    <property type="match status" value="1"/>
</dbReference>
<dbReference type="Pfam" id="PF22617">
    <property type="entry name" value="HCS_D2"/>
    <property type="match status" value="1"/>
</dbReference>
<dbReference type="UniPathway" id="UPA00047">
    <property type="reaction ID" value="UER00066"/>
</dbReference>
<proteinExistence type="inferred from homology"/>
<dbReference type="Pfam" id="PF00682">
    <property type="entry name" value="HMGL-like"/>
    <property type="match status" value="1"/>
</dbReference>
<dbReference type="InterPro" id="IPR002034">
    <property type="entry name" value="AIPM/Hcit_synth_CS"/>
</dbReference>
<accession>T2GDP5</accession>
<dbReference type="HOGENOM" id="CLU_022158_7_0_7"/>
<keyword evidence="12" id="KW-1185">Reference proteome</keyword>
<dbReference type="Proteomes" id="UP000016587">
    <property type="component" value="Chromosome"/>
</dbReference>
<dbReference type="InterPro" id="IPR013785">
    <property type="entry name" value="Aldolase_TIM"/>
</dbReference>
<evidence type="ECO:0000256" key="9">
    <source>
        <dbReference type="RuleBase" id="RU003523"/>
    </source>
</evidence>
<keyword evidence="5 9" id="KW-0808">Transferase</keyword>
<dbReference type="EC" id="2.3.3.21" evidence="8"/>
<dbReference type="InterPro" id="IPR054691">
    <property type="entry name" value="LeuA/HCS_post-cat"/>
</dbReference>
<dbReference type="RefSeq" id="WP_021761241.1">
    <property type="nucleotide sequence ID" value="NC_022444.1"/>
</dbReference>
<dbReference type="PROSITE" id="PS00815">
    <property type="entry name" value="AIPM_HOMOCIT_SYNTH_1"/>
    <property type="match status" value="1"/>
</dbReference>
<evidence type="ECO:0000256" key="5">
    <source>
        <dbReference type="ARBA" id="ARBA00022679"/>
    </source>
</evidence>
<dbReference type="SMART" id="SM00917">
    <property type="entry name" value="LeuA_dimer"/>
    <property type="match status" value="1"/>
</dbReference>
<evidence type="ECO:0000256" key="1">
    <source>
        <dbReference type="ARBA" id="ARBA00004743"/>
    </source>
</evidence>
<dbReference type="GO" id="GO:0003852">
    <property type="term" value="F:2-isopropylmalate synthase activity"/>
    <property type="evidence" value="ECO:0007669"/>
    <property type="project" value="InterPro"/>
</dbReference>
<dbReference type="OrthoDB" id="9803573at2"/>
<dbReference type="PANTHER" id="PTHR43538">
    <property type="entry name" value="ALPHA-IPM SYNTHASE/HOMOCITRATE SYNTHASE"/>
    <property type="match status" value="1"/>
</dbReference>
<dbReference type="Gene3D" id="3.20.20.70">
    <property type="entry name" value="Aldolase class I"/>
    <property type="match status" value="1"/>
</dbReference>
<keyword evidence="4" id="KW-0412">Isoleucine biosynthesis</keyword>
<comment type="pathway">
    <text evidence="1">Amino-acid biosynthesis; L-isoleucine biosynthesis; 2-oxobutanoate from pyruvate: step 1/3.</text>
</comment>
<keyword evidence="3" id="KW-0028">Amino-acid biosynthesis</keyword>
<protein>
    <recommendedName>
        <fullName evidence="8">Citramalate synthase</fullName>
        <ecNumber evidence="8">2.3.3.21</ecNumber>
    </recommendedName>
</protein>
<dbReference type="eggNOG" id="COG0119">
    <property type="taxonomic scope" value="Bacteria"/>
</dbReference>
<evidence type="ECO:0000256" key="4">
    <source>
        <dbReference type="ARBA" id="ARBA00022624"/>
    </source>
</evidence>
<feature type="domain" description="Pyruvate carboxyltransferase" evidence="10">
    <location>
        <begin position="4"/>
        <end position="269"/>
    </location>
</feature>
<keyword evidence="6" id="KW-0100">Branched-chain amino acid biosynthesis</keyword>
<dbReference type="Pfam" id="PF08502">
    <property type="entry name" value="LeuA_dimer"/>
    <property type="match status" value="1"/>
</dbReference>
<evidence type="ECO:0000313" key="11">
    <source>
        <dbReference type="EMBL" id="AGW14241.1"/>
    </source>
</evidence>
<dbReference type="EMBL" id="CP006585">
    <property type="protein sequence ID" value="AGW14241.1"/>
    <property type="molecule type" value="Genomic_DNA"/>
</dbReference>
<dbReference type="PROSITE" id="PS50991">
    <property type="entry name" value="PYR_CT"/>
    <property type="match status" value="1"/>
</dbReference>
<evidence type="ECO:0000256" key="7">
    <source>
        <dbReference type="ARBA" id="ARBA00048263"/>
    </source>
</evidence>
<evidence type="ECO:0000256" key="3">
    <source>
        <dbReference type="ARBA" id="ARBA00022605"/>
    </source>
</evidence>
<sequence>MRRIEFYDTTLRDGSQAEDIQLNIEDKLKIALKLDELGMDYIEGGWPASNTVDQAFFKEIQRYQLRHARVAAFGSTHHPASTPEKDAQLQALIDSRAEAATIFGKTWDLHVAEALRVAPERNLEIIRGSVAHLRQHMPEVLFDAEHFFDGMKANAEYALACLKTAHQAGARVLVLCDTNGGTMPQEIGAMVEAVCQAVPEAAIGIHCHNDCELAVANSLEAVRRGASHVQGTINGYGERCGNANLCSIAPSLRLKHPGEYECLAPDALERLTHLASYVAEVVNVPLFTRQPFVGKSAFAHKGGVHVSAVNRMSRLYEHINPAQVGNRQRILLTELAGRSNIVNLARRYGFHLDKDEPVVKGLLNELKAKSAIGYDFAAAEASVELLLLKKLARRGVRDFFTLVKFHVLDHKDGPGQEPVSTATVLLEVEGVREHTASEGDGPINALDKALRKALKPFYPRLDEMRLIDFKVRVLSGGDLGVEGDKPNAGSACGVRVLIESADASSRWVTVGVSHDVIEASWQALVDSVTYKLYKDELQRHSGEE</sequence>
<dbReference type="InterPro" id="IPR036230">
    <property type="entry name" value="LeuA_allosteric_dom_sf"/>
</dbReference>
<dbReference type="STRING" id="1121448.DGI_2503"/>
<dbReference type="SUPFAM" id="SSF110921">
    <property type="entry name" value="2-isopropylmalate synthase LeuA, allosteric (dimerisation) domain"/>
    <property type="match status" value="1"/>
</dbReference>
<dbReference type="CDD" id="cd07941">
    <property type="entry name" value="DRE_TIM_LeuA3"/>
    <property type="match status" value="1"/>
</dbReference>